<dbReference type="HAMAP" id="MF_00652">
    <property type="entry name" value="UPF0246"/>
    <property type="match status" value="1"/>
</dbReference>
<dbReference type="Proteomes" id="UP000001449">
    <property type="component" value="Chromosome 11"/>
</dbReference>
<organism evidence="2 3">
    <name type="scientific">Thalassiosira pseudonana</name>
    <name type="common">Marine diatom</name>
    <name type="synonym">Cyclotella nana</name>
    <dbReference type="NCBI Taxonomy" id="35128"/>
    <lineage>
        <taxon>Eukaryota</taxon>
        <taxon>Sar</taxon>
        <taxon>Stramenopiles</taxon>
        <taxon>Ochrophyta</taxon>
        <taxon>Bacillariophyta</taxon>
        <taxon>Coscinodiscophyceae</taxon>
        <taxon>Thalassiosirophycidae</taxon>
        <taxon>Thalassiosirales</taxon>
        <taxon>Thalassiosiraceae</taxon>
        <taxon>Thalassiosira</taxon>
    </lineage>
</organism>
<dbReference type="PANTHER" id="PTHR30283:SF4">
    <property type="entry name" value="PEROXIDE STRESS RESISTANCE PROTEIN YAAA"/>
    <property type="match status" value="1"/>
</dbReference>
<name>B8LC24_THAPS</name>
<dbReference type="GO" id="GO:0033194">
    <property type="term" value="P:response to hydroperoxide"/>
    <property type="evidence" value="ECO:0000318"/>
    <property type="project" value="GO_Central"/>
</dbReference>
<dbReference type="OMA" id="WKNGQYK"/>
<protein>
    <recommendedName>
        <fullName evidence="4">Peroxide stress protein YaaA</fullName>
    </recommendedName>
</protein>
<dbReference type="EMBL" id="DS999415">
    <property type="protein sequence ID" value="EED87144.1"/>
    <property type="molecule type" value="Genomic_DNA"/>
</dbReference>
<dbReference type="eggNOG" id="ENOG502QWDD">
    <property type="taxonomic scope" value="Eukaryota"/>
</dbReference>
<sequence>MSSSTVDSHANGCVLMVLSPAKTLDLTPLSDREFSNEDVNADTIIEISNEYSNPLCDKAKTMLVCDAMKAKSEGELRTLLKLSASLAKTSHEYWSDFTLNKKPNSNLRPAIFTFSGPAFQGLSPLTCTATTLSKLASQLFILDPVYGVLRSLDGIQPYRLEMGCKGVLESEGGGKGKKDTLASFWKESVTTYLGRALAATSDGSSDESPILANLASEEYSSSIDISSLPRNTIFLNVVFRHQGRVLAVHAKRARGLMARYLAENSSKTLEDVSKFDLEGYGCIEVDGSGCWETIDTVGDNVRVVKITFDRSEAPNTMKAGTKTKRAGGDDKKSKRKRS</sequence>
<evidence type="ECO:0008006" key="4">
    <source>
        <dbReference type="Google" id="ProtNLM"/>
    </source>
</evidence>
<evidence type="ECO:0000313" key="2">
    <source>
        <dbReference type="EMBL" id="EED87144.1"/>
    </source>
</evidence>
<dbReference type="PANTHER" id="PTHR30283">
    <property type="entry name" value="PEROXIDE STRESS RESPONSE PROTEIN YAAA"/>
    <property type="match status" value="1"/>
</dbReference>
<dbReference type="KEGG" id="tps:THAPSDRAFT_8793"/>
<keyword evidence="3" id="KW-1185">Reference proteome</keyword>
<dbReference type="AlphaFoldDB" id="B8LC24"/>
<accession>B8LC24</accession>
<feature type="region of interest" description="Disordered" evidence="1">
    <location>
        <begin position="314"/>
        <end position="338"/>
    </location>
</feature>
<dbReference type="PaxDb" id="35128-Thaps8793"/>
<dbReference type="InParanoid" id="B8LC24"/>
<proteinExistence type="inferred from homology"/>
<dbReference type="Pfam" id="PF03883">
    <property type="entry name" value="H2O2_YaaD"/>
    <property type="match status" value="1"/>
</dbReference>
<dbReference type="GeneID" id="7448342"/>
<evidence type="ECO:0000256" key="1">
    <source>
        <dbReference type="SAM" id="MobiDB-lite"/>
    </source>
</evidence>
<gene>
    <name evidence="2" type="ORF">THAPSDRAFT_8793</name>
</gene>
<evidence type="ECO:0000313" key="3">
    <source>
        <dbReference type="Proteomes" id="UP000001449"/>
    </source>
</evidence>
<dbReference type="HOGENOM" id="CLU_822558_0_0_1"/>
<reference evidence="2 3" key="2">
    <citation type="journal article" date="2008" name="Nature">
        <title>The Phaeodactylum genome reveals the evolutionary history of diatom genomes.</title>
        <authorList>
            <person name="Bowler C."/>
            <person name="Allen A.E."/>
            <person name="Badger J.H."/>
            <person name="Grimwood J."/>
            <person name="Jabbari K."/>
            <person name="Kuo A."/>
            <person name="Maheswari U."/>
            <person name="Martens C."/>
            <person name="Maumus F."/>
            <person name="Otillar R.P."/>
            <person name="Rayko E."/>
            <person name="Salamov A."/>
            <person name="Vandepoele K."/>
            <person name="Beszteri B."/>
            <person name="Gruber A."/>
            <person name="Heijde M."/>
            <person name="Katinka M."/>
            <person name="Mock T."/>
            <person name="Valentin K."/>
            <person name="Verret F."/>
            <person name="Berges J.A."/>
            <person name="Brownlee C."/>
            <person name="Cadoret J.P."/>
            <person name="Chiovitti A."/>
            <person name="Choi C.J."/>
            <person name="Coesel S."/>
            <person name="De Martino A."/>
            <person name="Detter J.C."/>
            <person name="Durkin C."/>
            <person name="Falciatore A."/>
            <person name="Fournet J."/>
            <person name="Haruta M."/>
            <person name="Huysman M.J."/>
            <person name="Jenkins B.D."/>
            <person name="Jiroutova K."/>
            <person name="Jorgensen R.E."/>
            <person name="Joubert Y."/>
            <person name="Kaplan A."/>
            <person name="Kroger N."/>
            <person name="Kroth P.G."/>
            <person name="La Roche J."/>
            <person name="Lindquist E."/>
            <person name="Lommer M."/>
            <person name="Martin-Jezequel V."/>
            <person name="Lopez P.J."/>
            <person name="Lucas S."/>
            <person name="Mangogna M."/>
            <person name="McGinnis K."/>
            <person name="Medlin L.K."/>
            <person name="Montsant A."/>
            <person name="Oudot-Le Secq M.P."/>
            <person name="Napoli C."/>
            <person name="Obornik M."/>
            <person name="Parker M.S."/>
            <person name="Petit J.L."/>
            <person name="Porcel B.M."/>
            <person name="Poulsen N."/>
            <person name="Robison M."/>
            <person name="Rychlewski L."/>
            <person name="Rynearson T.A."/>
            <person name="Schmutz J."/>
            <person name="Shapiro H."/>
            <person name="Siaut M."/>
            <person name="Stanley M."/>
            <person name="Sussman M.R."/>
            <person name="Taylor A.R."/>
            <person name="Vardi A."/>
            <person name="von Dassow P."/>
            <person name="Vyverman W."/>
            <person name="Willis A."/>
            <person name="Wyrwicz L.S."/>
            <person name="Rokhsar D.S."/>
            <person name="Weissenbach J."/>
            <person name="Armbrust E.V."/>
            <person name="Green B.R."/>
            <person name="Van de Peer Y."/>
            <person name="Grigoriev I.V."/>
        </authorList>
    </citation>
    <scope>NUCLEOTIDE SEQUENCE [LARGE SCALE GENOMIC DNA]</scope>
    <source>
        <strain evidence="2 3">CCMP1335</strain>
    </source>
</reference>
<dbReference type="STRING" id="35128.B8LC24"/>
<dbReference type="InterPro" id="IPR005583">
    <property type="entry name" value="YaaA"/>
</dbReference>
<dbReference type="RefSeq" id="XP_002296448.1">
    <property type="nucleotide sequence ID" value="XM_002296412.1"/>
</dbReference>
<dbReference type="GO" id="GO:0005829">
    <property type="term" value="C:cytosol"/>
    <property type="evidence" value="ECO:0000318"/>
    <property type="project" value="GO_Central"/>
</dbReference>
<reference evidence="2 3" key="1">
    <citation type="journal article" date="2004" name="Science">
        <title>The genome of the diatom Thalassiosira pseudonana: ecology, evolution, and metabolism.</title>
        <authorList>
            <person name="Armbrust E.V."/>
            <person name="Berges J.A."/>
            <person name="Bowler C."/>
            <person name="Green B.R."/>
            <person name="Martinez D."/>
            <person name="Putnam N.H."/>
            <person name="Zhou S."/>
            <person name="Allen A.E."/>
            <person name="Apt K.E."/>
            <person name="Bechner M."/>
            <person name="Brzezinski M.A."/>
            <person name="Chaal B.K."/>
            <person name="Chiovitti A."/>
            <person name="Davis A.K."/>
            <person name="Demarest M.S."/>
            <person name="Detter J.C."/>
            <person name="Glavina T."/>
            <person name="Goodstein D."/>
            <person name="Hadi M.Z."/>
            <person name="Hellsten U."/>
            <person name="Hildebrand M."/>
            <person name="Jenkins B.D."/>
            <person name="Jurka J."/>
            <person name="Kapitonov V.V."/>
            <person name="Kroger N."/>
            <person name="Lau W.W."/>
            <person name="Lane T.W."/>
            <person name="Larimer F.W."/>
            <person name="Lippmeier J.C."/>
            <person name="Lucas S."/>
            <person name="Medina M."/>
            <person name="Montsant A."/>
            <person name="Obornik M."/>
            <person name="Parker M.S."/>
            <person name="Palenik B."/>
            <person name="Pazour G.J."/>
            <person name="Richardson P.M."/>
            <person name="Rynearson T.A."/>
            <person name="Saito M.A."/>
            <person name="Schwartz D.C."/>
            <person name="Thamatrakoln K."/>
            <person name="Valentin K."/>
            <person name="Vardi A."/>
            <person name="Wilkerson F.P."/>
            <person name="Rokhsar D.S."/>
        </authorList>
    </citation>
    <scope>NUCLEOTIDE SEQUENCE [LARGE SCALE GENOMIC DNA]</scope>
    <source>
        <strain evidence="2 3">CCMP1335</strain>
    </source>
</reference>